<evidence type="ECO:0000313" key="3">
    <source>
        <dbReference type="Proteomes" id="UP000053091"/>
    </source>
</evidence>
<dbReference type="Proteomes" id="UP000053091">
    <property type="component" value="Unassembled WGS sequence"/>
</dbReference>
<dbReference type="SUPFAM" id="SSF53335">
    <property type="entry name" value="S-adenosyl-L-methionine-dependent methyltransferases"/>
    <property type="match status" value="1"/>
</dbReference>
<evidence type="ECO:0000259" key="1">
    <source>
        <dbReference type="Pfam" id="PF08241"/>
    </source>
</evidence>
<dbReference type="Gene3D" id="3.40.50.150">
    <property type="entry name" value="Vaccinia Virus protein VP39"/>
    <property type="match status" value="1"/>
</dbReference>
<dbReference type="InterPro" id="IPR029063">
    <property type="entry name" value="SAM-dependent_MTases_sf"/>
</dbReference>
<dbReference type="STRING" id="1678841.TBC1_12936"/>
<keyword evidence="2" id="KW-0808">Transferase</keyword>
<dbReference type="CDD" id="cd02440">
    <property type="entry name" value="AdoMet_MTases"/>
    <property type="match status" value="1"/>
</dbReference>
<name>A0A0S7BVT1_9BACT</name>
<accession>A0A0S7BVT1</accession>
<dbReference type="InterPro" id="IPR013216">
    <property type="entry name" value="Methyltransf_11"/>
</dbReference>
<gene>
    <name evidence="2" type="ORF">TBC1_12936</name>
</gene>
<dbReference type="AlphaFoldDB" id="A0A0S7BVT1"/>
<dbReference type="RefSeq" id="WP_137305830.1">
    <property type="nucleotide sequence ID" value="NZ_DF968183.1"/>
</dbReference>
<dbReference type="GO" id="GO:0008757">
    <property type="term" value="F:S-adenosylmethionine-dependent methyltransferase activity"/>
    <property type="evidence" value="ECO:0007669"/>
    <property type="project" value="InterPro"/>
</dbReference>
<reference evidence="2" key="1">
    <citation type="journal article" date="2015" name="Genome Announc.">
        <title>Draft Genome Sequence of Bacteroidales Strain TBC1, a Novel Isolate from a Methanogenic Wastewater Treatment System.</title>
        <authorList>
            <person name="Tourlousse D.M."/>
            <person name="Matsuura N."/>
            <person name="Sun L."/>
            <person name="Toyonaga M."/>
            <person name="Kuroda K."/>
            <person name="Ohashi A."/>
            <person name="Cruz R."/>
            <person name="Yamaguchi T."/>
            <person name="Sekiguchi Y."/>
        </authorList>
    </citation>
    <scope>NUCLEOTIDE SEQUENCE [LARGE SCALE GENOMIC DNA]</scope>
    <source>
        <strain evidence="2">TBC1</strain>
    </source>
</reference>
<dbReference type="EMBL" id="DF968183">
    <property type="protein sequence ID" value="GAP45116.1"/>
    <property type="molecule type" value="Genomic_DNA"/>
</dbReference>
<keyword evidence="3" id="KW-1185">Reference proteome</keyword>
<evidence type="ECO:0000313" key="2">
    <source>
        <dbReference type="EMBL" id="GAP45116.1"/>
    </source>
</evidence>
<organism evidence="2">
    <name type="scientific">Lentimicrobium saccharophilum</name>
    <dbReference type="NCBI Taxonomy" id="1678841"/>
    <lineage>
        <taxon>Bacteria</taxon>
        <taxon>Pseudomonadati</taxon>
        <taxon>Bacteroidota</taxon>
        <taxon>Bacteroidia</taxon>
        <taxon>Bacteroidales</taxon>
        <taxon>Lentimicrobiaceae</taxon>
        <taxon>Lentimicrobium</taxon>
    </lineage>
</organism>
<dbReference type="Pfam" id="PF08241">
    <property type="entry name" value="Methyltransf_11"/>
    <property type="match status" value="1"/>
</dbReference>
<sequence length="209" mass="23285">MKNPWLQIPFQDYENHMREVGQTQMLSRLFGDCLKRYTPGSIALIGCATGNGLEEVDPAITRVIHAVDINPAYLEQLNQRFGQTIPGMNIQCLDLEVDPLSFSNVDLIFCGLVLEYVKPDVLIPELLDALSPDGALVIVIQQTRNTAFVTKTQYRSLDLLSSFAGTVSGAGLYELLSNLGVKIEMQYDVPLNDNKSFRVFHCSKNRISS</sequence>
<feature type="domain" description="Methyltransferase type 11" evidence="1">
    <location>
        <begin position="45"/>
        <end position="138"/>
    </location>
</feature>
<dbReference type="OrthoDB" id="9786043at2"/>
<protein>
    <submittedName>
        <fullName evidence="2">Protein containing methyltransferase domain</fullName>
    </submittedName>
</protein>
<keyword evidence="2" id="KW-0489">Methyltransferase</keyword>
<proteinExistence type="predicted"/>
<dbReference type="GO" id="GO:0032259">
    <property type="term" value="P:methylation"/>
    <property type="evidence" value="ECO:0007669"/>
    <property type="project" value="UniProtKB-KW"/>
</dbReference>